<evidence type="ECO:0000313" key="2">
    <source>
        <dbReference type="Proteomes" id="UP000010367"/>
    </source>
</evidence>
<organism evidence="1 2">
    <name type="scientific">Oscillatoria acuminata PCC 6304</name>
    <dbReference type="NCBI Taxonomy" id="56110"/>
    <lineage>
        <taxon>Bacteria</taxon>
        <taxon>Bacillati</taxon>
        <taxon>Cyanobacteriota</taxon>
        <taxon>Cyanophyceae</taxon>
        <taxon>Oscillatoriophycideae</taxon>
        <taxon>Oscillatoriales</taxon>
        <taxon>Oscillatoriaceae</taxon>
        <taxon>Oscillatoria</taxon>
    </lineage>
</organism>
<dbReference type="STRING" id="56110.Oscil6304_4635"/>
<dbReference type="HOGENOM" id="CLU_183722_0_0_3"/>
<proteinExistence type="predicted"/>
<dbReference type="InParanoid" id="K9TP07"/>
<reference evidence="1 2" key="1">
    <citation type="submission" date="2012-06" db="EMBL/GenBank/DDBJ databases">
        <title>Finished chromosome of genome of Oscillatoria acuminata PCC 6304.</title>
        <authorList>
            <consortium name="US DOE Joint Genome Institute"/>
            <person name="Gugger M."/>
            <person name="Coursin T."/>
            <person name="Rippka R."/>
            <person name="Tandeau De Marsac N."/>
            <person name="Huntemann M."/>
            <person name="Wei C.-L."/>
            <person name="Han J."/>
            <person name="Detter J.C."/>
            <person name="Han C."/>
            <person name="Tapia R."/>
            <person name="Davenport K."/>
            <person name="Daligault H."/>
            <person name="Erkkila T."/>
            <person name="Gu W."/>
            <person name="Munk A.C.C."/>
            <person name="Teshima H."/>
            <person name="Xu Y."/>
            <person name="Chain P."/>
            <person name="Chen A."/>
            <person name="Krypides N."/>
            <person name="Mavromatis K."/>
            <person name="Markowitz V."/>
            <person name="Szeto E."/>
            <person name="Ivanova N."/>
            <person name="Mikhailova N."/>
            <person name="Ovchinnikova G."/>
            <person name="Pagani I."/>
            <person name="Pati A."/>
            <person name="Goodwin L."/>
            <person name="Peters L."/>
            <person name="Pitluck S."/>
            <person name="Woyke T."/>
            <person name="Kerfeld C."/>
        </authorList>
    </citation>
    <scope>NUCLEOTIDE SEQUENCE [LARGE SCALE GENOMIC DNA]</scope>
    <source>
        <strain evidence="1 2">PCC 6304</strain>
    </source>
</reference>
<dbReference type="Proteomes" id="UP000010367">
    <property type="component" value="Chromosome"/>
</dbReference>
<dbReference type="EMBL" id="CP003607">
    <property type="protein sequence ID" value="AFY84148.1"/>
    <property type="molecule type" value="Genomic_DNA"/>
</dbReference>
<sequence>MMLPNEFPKIAPIPQDVAQNLESAKVTREFYHELEHRQAFEGYCQWYYQTAERHRQEVQKMRGDINILGWFTRRRK</sequence>
<gene>
    <name evidence="1" type="ORF">Oscil6304_4635</name>
</gene>
<dbReference type="KEGG" id="oac:Oscil6304_4635"/>
<protein>
    <submittedName>
        <fullName evidence="1">Uncharacterized protein</fullName>
    </submittedName>
</protein>
<dbReference type="RefSeq" id="WP_015150767.1">
    <property type="nucleotide sequence ID" value="NC_019693.1"/>
</dbReference>
<accession>K9TP07</accession>
<evidence type="ECO:0000313" key="1">
    <source>
        <dbReference type="EMBL" id="AFY84148.1"/>
    </source>
</evidence>
<dbReference type="AlphaFoldDB" id="K9TP07"/>
<keyword evidence="2" id="KW-1185">Reference proteome</keyword>
<dbReference type="eggNOG" id="ENOG5031Y3A">
    <property type="taxonomic scope" value="Bacteria"/>
</dbReference>
<name>K9TP07_9CYAN</name>